<dbReference type="InterPro" id="IPR018060">
    <property type="entry name" value="HTH_AraC"/>
</dbReference>
<accession>A0A1G9RI44</accession>
<keyword evidence="6" id="KW-1185">Reference proteome</keyword>
<proteinExistence type="predicted"/>
<evidence type="ECO:0000313" key="5">
    <source>
        <dbReference type="EMBL" id="SDM22831.1"/>
    </source>
</evidence>
<dbReference type="Gene3D" id="1.10.10.60">
    <property type="entry name" value="Homeodomain-like"/>
    <property type="match status" value="2"/>
</dbReference>
<sequence>MKTPLPDPIARSLHLSLLHMGFTPLDQQWQYDRVISPFSRMYLITDGEGWVSHNGQKFVLKPGYLYLIPSFTYSRYHCEEYLEQFYLTFFDELEEGLSIYETRPVRYEVPALPHDRLLFERLLALNPNRAIIEKDPKLYDNRPEILSFNQRADQPLPDYLETNGILLQLFSRFLEGQTDQENRRAQGLHQLSAVLQFINRNLHDKLTIEQLAEKAHLNVDYFSRLFLSIVGVRPMDYLINKRLERAQLLMMTSRSSLKEIAEQVGIPNIYYFSRLFKRRFQVPPGEYRSRARFG</sequence>
<evidence type="ECO:0000256" key="1">
    <source>
        <dbReference type="ARBA" id="ARBA00023015"/>
    </source>
</evidence>
<evidence type="ECO:0000259" key="4">
    <source>
        <dbReference type="PROSITE" id="PS01124"/>
    </source>
</evidence>
<dbReference type="Pfam" id="PF12833">
    <property type="entry name" value="HTH_18"/>
    <property type="match status" value="1"/>
</dbReference>
<dbReference type="InterPro" id="IPR018062">
    <property type="entry name" value="HTH_AraC-typ_CS"/>
</dbReference>
<dbReference type="PANTHER" id="PTHR43280">
    <property type="entry name" value="ARAC-FAMILY TRANSCRIPTIONAL REGULATOR"/>
    <property type="match status" value="1"/>
</dbReference>
<keyword evidence="2 5" id="KW-0238">DNA-binding</keyword>
<dbReference type="GO" id="GO:0003700">
    <property type="term" value="F:DNA-binding transcription factor activity"/>
    <property type="evidence" value="ECO:0007669"/>
    <property type="project" value="InterPro"/>
</dbReference>
<evidence type="ECO:0000256" key="3">
    <source>
        <dbReference type="ARBA" id="ARBA00023163"/>
    </source>
</evidence>
<dbReference type="SUPFAM" id="SSF46689">
    <property type="entry name" value="Homeodomain-like"/>
    <property type="match status" value="2"/>
</dbReference>
<dbReference type="PROSITE" id="PS00041">
    <property type="entry name" value="HTH_ARAC_FAMILY_1"/>
    <property type="match status" value="1"/>
</dbReference>
<organism evidence="5 6">
    <name type="scientific">Siphonobacter aquaeclarae</name>
    <dbReference type="NCBI Taxonomy" id="563176"/>
    <lineage>
        <taxon>Bacteria</taxon>
        <taxon>Pseudomonadati</taxon>
        <taxon>Bacteroidota</taxon>
        <taxon>Cytophagia</taxon>
        <taxon>Cytophagales</taxon>
        <taxon>Cytophagaceae</taxon>
        <taxon>Siphonobacter</taxon>
    </lineage>
</organism>
<reference evidence="5 6" key="1">
    <citation type="submission" date="2016-10" db="EMBL/GenBank/DDBJ databases">
        <authorList>
            <person name="de Groot N.N."/>
        </authorList>
    </citation>
    <scope>NUCLEOTIDE SEQUENCE [LARGE SCALE GENOMIC DNA]</scope>
    <source>
        <strain evidence="5 6">DSM 21668</strain>
    </source>
</reference>
<name>A0A1G9RI44_9BACT</name>
<dbReference type="PANTHER" id="PTHR43280:SF2">
    <property type="entry name" value="HTH-TYPE TRANSCRIPTIONAL REGULATOR EXSA"/>
    <property type="match status" value="1"/>
</dbReference>
<evidence type="ECO:0000256" key="2">
    <source>
        <dbReference type="ARBA" id="ARBA00023125"/>
    </source>
</evidence>
<evidence type="ECO:0000313" key="6">
    <source>
        <dbReference type="Proteomes" id="UP000198901"/>
    </source>
</evidence>
<dbReference type="STRING" id="563176.SAMN04488090_2904"/>
<dbReference type="AlphaFoldDB" id="A0A1G9RI44"/>
<dbReference type="SMART" id="SM00342">
    <property type="entry name" value="HTH_ARAC"/>
    <property type="match status" value="1"/>
</dbReference>
<dbReference type="InterPro" id="IPR037923">
    <property type="entry name" value="HTH-like"/>
</dbReference>
<dbReference type="PROSITE" id="PS01124">
    <property type="entry name" value="HTH_ARAC_FAMILY_2"/>
    <property type="match status" value="1"/>
</dbReference>
<gene>
    <name evidence="5" type="ORF">SAMN04488090_2904</name>
</gene>
<protein>
    <submittedName>
        <fullName evidence="5">AraC-type DNA-binding protein</fullName>
    </submittedName>
</protein>
<dbReference type="EMBL" id="FNGS01000005">
    <property type="protein sequence ID" value="SDM22831.1"/>
    <property type="molecule type" value="Genomic_DNA"/>
</dbReference>
<dbReference type="Proteomes" id="UP000198901">
    <property type="component" value="Unassembled WGS sequence"/>
</dbReference>
<dbReference type="SUPFAM" id="SSF51215">
    <property type="entry name" value="Regulatory protein AraC"/>
    <property type="match status" value="1"/>
</dbReference>
<dbReference type="InterPro" id="IPR009057">
    <property type="entry name" value="Homeodomain-like_sf"/>
</dbReference>
<keyword evidence="3" id="KW-0804">Transcription</keyword>
<feature type="domain" description="HTH araC/xylS-type" evidence="4">
    <location>
        <begin position="192"/>
        <end position="290"/>
    </location>
</feature>
<keyword evidence="1" id="KW-0805">Transcription regulation</keyword>
<dbReference type="GO" id="GO:0043565">
    <property type="term" value="F:sequence-specific DNA binding"/>
    <property type="evidence" value="ECO:0007669"/>
    <property type="project" value="InterPro"/>
</dbReference>